<protein>
    <submittedName>
        <fullName evidence="2">Type IV secretion system protein VirB5</fullName>
    </submittedName>
</protein>
<proteinExistence type="predicted"/>
<evidence type="ECO:0000313" key="3">
    <source>
        <dbReference type="Proteomes" id="UP001549112"/>
    </source>
</evidence>
<gene>
    <name evidence="2" type="ORF">ABID39_000071</name>
</gene>
<evidence type="ECO:0000313" key="2">
    <source>
        <dbReference type="EMBL" id="MET3559401.1"/>
    </source>
</evidence>
<dbReference type="InterPro" id="IPR014158">
    <property type="entry name" value="T4SS_VirB5"/>
</dbReference>
<dbReference type="RefSeq" id="WP_354184914.1">
    <property type="nucleotide sequence ID" value="NZ_JBEPLT010000001.1"/>
</dbReference>
<dbReference type="Proteomes" id="UP001549112">
    <property type="component" value="Unassembled WGS sequence"/>
</dbReference>
<reference evidence="2 3" key="1">
    <citation type="submission" date="2024-06" db="EMBL/GenBank/DDBJ databases">
        <title>Genomic Encyclopedia of Type Strains, Phase IV (KMG-IV): sequencing the most valuable type-strain genomes for metagenomic binning, comparative biology and taxonomic classification.</title>
        <authorList>
            <person name="Goeker M."/>
        </authorList>
    </citation>
    <scope>NUCLEOTIDE SEQUENCE [LARGE SCALE GENOMIC DNA]</scope>
    <source>
        <strain evidence="2 3">DSM 23650</strain>
    </source>
</reference>
<evidence type="ECO:0000256" key="1">
    <source>
        <dbReference type="SAM" id="Coils"/>
    </source>
</evidence>
<organism evidence="2 3">
    <name type="scientific">Bartonella japonica</name>
    <dbReference type="NCBI Taxonomy" id="357761"/>
    <lineage>
        <taxon>Bacteria</taxon>
        <taxon>Pseudomonadati</taxon>
        <taxon>Pseudomonadota</taxon>
        <taxon>Alphaproteobacteria</taxon>
        <taxon>Hyphomicrobiales</taxon>
        <taxon>Bartonellaceae</taxon>
        <taxon>Bartonella</taxon>
    </lineage>
</organism>
<dbReference type="Gene3D" id="1.20.58.430">
    <property type="entry name" value="Type IV secretion system, VirB5-domain"/>
    <property type="match status" value="1"/>
</dbReference>
<sequence length="254" mass="29174">MKRIIISVAIVAIFGTQNTALGFSPTSLGFNASNSMGSALNYMIRDAWMNYRTLDAFKRREEEAQREKIEQQKKLLEALKKQLEEIKKIHLSITGNRTKSPDNYSSFFLKNPELIYKKDVNSDIFKSAIYILQQARTSASVLQAREAIERRSKYAAAVDKAVSLQTFKEAESRFQKISELVEKINTTNDLKSNAELQAHLKGMLTMIQNETAKLQMITHFRNTEQTLINLQKQKRNVRILNSKNIKMPLIRSIK</sequence>
<dbReference type="InterPro" id="IPR023220">
    <property type="entry name" value="T4SS_VirB5-domain"/>
</dbReference>
<accession>A0ABV2FLK8</accession>
<name>A0ABV2FLK8_9HYPH</name>
<comment type="caution">
    <text evidence="2">The sequence shown here is derived from an EMBL/GenBank/DDBJ whole genome shotgun (WGS) entry which is preliminary data.</text>
</comment>
<feature type="coiled-coil region" evidence="1">
    <location>
        <begin position="54"/>
        <end position="89"/>
    </location>
</feature>
<dbReference type="EMBL" id="JBEPLT010000001">
    <property type="protein sequence ID" value="MET3559401.1"/>
    <property type="molecule type" value="Genomic_DNA"/>
</dbReference>
<dbReference type="Pfam" id="PF07996">
    <property type="entry name" value="T4SS"/>
    <property type="match status" value="1"/>
</dbReference>
<keyword evidence="1" id="KW-0175">Coiled coil</keyword>
<keyword evidence="3" id="KW-1185">Reference proteome</keyword>
<dbReference type="SUPFAM" id="SSF101082">
    <property type="entry name" value="Typo IV secretion system protein TraC"/>
    <property type="match status" value="1"/>
</dbReference>
<dbReference type="CDD" id="cd14262">
    <property type="entry name" value="VirB5_like"/>
    <property type="match status" value="1"/>
</dbReference>